<evidence type="ECO:0000256" key="3">
    <source>
        <dbReference type="ARBA" id="ARBA00022964"/>
    </source>
</evidence>
<keyword evidence="3" id="KW-0223">Dioxygenase</keyword>
<evidence type="ECO:0000256" key="5">
    <source>
        <dbReference type="ARBA" id="ARBA00023004"/>
    </source>
</evidence>
<dbReference type="RefSeq" id="WP_224454933.1">
    <property type="nucleotide sequence ID" value="NZ_BAAAGG010000021.1"/>
</dbReference>
<keyword evidence="4" id="KW-0560">Oxidoreductase</keyword>
<dbReference type="PANTHER" id="PTHR12918">
    <property type="entry name" value="CYSTEINE DIOXYGENASE"/>
    <property type="match status" value="1"/>
</dbReference>
<proteinExistence type="inferred from homology"/>
<dbReference type="InterPro" id="IPR014710">
    <property type="entry name" value="RmlC-like_jellyroll"/>
</dbReference>
<evidence type="ECO:0008006" key="8">
    <source>
        <dbReference type="Google" id="ProtNLM"/>
    </source>
</evidence>
<dbReference type="InterPro" id="IPR010300">
    <property type="entry name" value="CDO_1"/>
</dbReference>
<evidence type="ECO:0000256" key="2">
    <source>
        <dbReference type="ARBA" id="ARBA00022723"/>
    </source>
</evidence>
<protein>
    <recommendedName>
        <fullName evidence="8">Cysteine dioxygenase</fullName>
    </recommendedName>
</protein>
<evidence type="ECO:0000313" key="7">
    <source>
        <dbReference type="Proteomes" id="UP001500185"/>
    </source>
</evidence>
<dbReference type="PANTHER" id="PTHR12918:SF1">
    <property type="entry name" value="CYSTEINE DIOXYGENASE TYPE 1"/>
    <property type="match status" value="1"/>
</dbReference>
<keyword evidence="2" id="KW-0479">Metal-binding</keyword>
<dbReference type="CDD" id="cd10548">
    <property type="entry name" value="cupin_CDO"/>
    <property type="match status" value="1"/>
</dbReference>
<evidence type="ECO:0000256" key="4">
    <source>
        <dbReference type="ARBA" id="ARBA00023002"/>
    </source>
</evidence>
<dbReference type="EMBL" id="BAAAGG010000021">
    <property type="protein sequence ID" value="GAA0761401.1"/>
    <property type="molecule type" value="Genomic_DNA"/>
</dbReference>
<keyword evidence="5" id="KW-0408">Iron</keyword>
<reference evidence="7" key="1">
    <citation type="journal article" date="2019" name="Int. J. Syst. Evol. Microbiol.">
        <title>The Global Catalogue of Microorganisms (GCM) 10K type strain sequencing project: providing services to taxonomists for standard genome sequencing and annotation.</title>
        <authorList>
            <consortium name="The Broad Institute Genomics Platform"/>
            <consortium name="The Broad Institute Genome Sequencing Center for Infectious Disease"/>
            <person name="Wu L."/>
            <person name="Ma J."/>
        </authorList>
    </citation>
    <scope>NUCLEOTIDE SEQUENCE [LARGE SCALE GENOMIC DNA]</scope>
    <source>
        <strain evidence="7">JCM 16231</strain>
    </source>
</reference>
<dbReference type="Gene3D" id="2.60.120.10">
    <property type="entry name" value="Jelly Rolls"/>
    <property type="match status" value="1"/>
</dbReference>
<dbReference type="InterPro" id="IPR011051">
    <property type="entry name" value="RmlC_Cupin_sf"/>
</dbReference>
<comment type="similarity">
    <text evidence="1">Belongs to the cysteine dioxygenase family.</text>
</comment>
<dbReference type="SUPFAM" id="SSF51182">
    <property type="entry name" value="RmlC-like cupins"/>
    <property type="match status" value="1"/>
</dbReference>
<organism evidence="6 7">
    <name type="scientific">Psychroflexus lacisalsi</name>
    <dbReference type="NCBI Taxonomy" id="503928"/>
    <lineage>
        <taxon>Bacteria</taxon>
        <taxon>Pseudomonadati</taxon>
        <taxon>Bacteroidota</taxon>
        <taxon>Flavobacteriia</taxon>
        <taxon>Flavobacteriales</taxon>
        <taxon>Flavobacteriaceae</taxon>
        <taxon>Psychroflexus</taxon>
    </lineage>
</organism>
<accession>A0ABP3VLN6</accession>
<dbReference type="Proteomes" id="UP001500185">
    <property type="component" value="Unassembled WGS sequence"/>
</dbReference>
<comment type="caution">
    <text evidence="6">The sequence shown here is derived from an EMBL/GenBank/DDBJ whole genome shotgun (WGS) entry which is preliminary data.</text>
</comment>
<dbReference type="Pfam" id="PF05995">
    <property type="entry name" value="CDO_I"/>
    <property type="match status" value="1"/>
</dbReference>
<keyword evidence="7" id="KW-1185">Reference proteome</keyword>
<evidence type="ECO:0000313" key="6">
    <source>
        <dbReference type="EMBL" id="GAA0761401.1"/>
    </source>
</evidence>
<sequence>MDSSENITSLKKLLEVLPNCEGQDYFDLAKNLSIPNEELLPFAFWSNDNYTRNCVHRTNDYELLLLCWEEGQETPIHCHNGEECWVYLAKGKLREKRYVDKDGELELIADVKMTQDRLSYMNDDLGYHSLHNLDDGRSMSLHLYVGPIDECSVYKEEKDKFVFKELDYYSENKKILSN</sequence>
<name>A0ABP3VLN6_9FLAO</name>
<evidence type="ECO:0000256" key="1">
    <source>
        <dbReference type="ARBA" id="ARBA00006622"/>
    </source>
</evidence>
<gene>
    <name evidence="6" type="ORF">GCM10009433_20640</name>
</gene>